<dbReference type="PANTHER" id="PTHR11717">
    <property type="entry name" value="LOW MOLECULAR WEIGHT PROTEIN TYROSINE PHOSPHATASE"/>
    <property type="match status" value="1"/>
</dbReference>
<comment type="caution">
    <text evidence="5">The sequence shown here is derived from an EMBL/GenBank/DDBJ whole genome shotgun (WGS) entry which is preliminary data.</text>
</comment>
<dbReference type="PANTHER" id="PTHR11717:SF31">
    <property type="entry name" value="LOW MOLECULAR WEIGHT PROTEIN-TYROSINE-PHOSPHATASE ETP-RELATED"/>
    <property type="match status" value="1"/>
</dbReference>
<dbReference type="InterPro" id="IPR017867">
    <property type="entry name" value="Tyr_phospatase_low_mol_wt"/>
</dbReference>
<feature type="domain" description="Phosphotyrosine protein phosphatase I" evidence="4">
    <location>
        <begin position="41"/>
        <end position="189"/>
    </location>
</feature>
<name>A0A0F9A792_9ZZZZ</name>
<protein>
    <recommendedName>
        <fullName evidence="4">Phosphotyrosine protein phosphatase I domain-containing protein</fullName>
    </recommendedName>
</protein>
<dbReference type="SMART" id="SM00226">
    <property type="entry name" value="LMWPc"/>
    <property type="match status" value="1"/>
</dbReference>
<feature type="non-terminal residue" evidence="5">
    <location>
        <position position="1"/>
    </location>
</feature>
<gene>
    <name evidence="5" type="ORF">LCGC14_2686570</name>
</gene>
<dbReference type="SUPFAM" id="SSF52788">
    <property type="entry name" value="Phosphotyrosine protein phosphatases I"/>
    <property type="match status" value="1"/>
</dbReference>
<organism evidence="5">
    <name type="scientific">marine sediment metagenome</name>
    <dbReference type="NCBI Taxonomy" id="412755"/>
    <lineage>
        <taxon>unclassified sequences</taxon>
        <taxon>metagenomes</taxon>
        <taxon>ecological metagenomes</taxon>
    </lineage>
</organism>
<evidence type="ECO:0000313" key="5">
    <source>
        <dbReference type="EMBL" id="KKK94065.1"/>
    </source>
</evidence>
<evidence type="ECO:0000256" key="1">
    <source>
        <dbReference type="ARBA" id="ARBA00011063"/>
    </source>
</evidence>
<dbReference type="InterPro" id="IPR023485">
    <property type="entry name" value="Ptyr_pPase"/>
</dbReference>
<dbReference type="Gene3D" id="3.90.870.10">
    <property type="entry name" value="DHBP synthase"/>
    <property type="match status" value="1"/>
</dbReference>
<keyword evidence="2" id="KW-0378">Hydrolase</keyword>
<reference evidence="5" key="1">
    <citation type="journal article" date="2015" name="Nature">
        <title>Complex archaea that bridge the gap between prokaryotes and eukaryotes.</title>
        <authorList>
            <person name="Spang A."/>
            <person name="Saw J.H."/>
            <person name="Jorgensen S.L."/>
            <person name="Zaremba-Niedzwiedzka K."/>
            <person name="Martijn J."/>
            <person name="Lind A.E."/>
            <person name="van Eijk R."/>
            <person name="Schleper C."/>
            <person name="Guy L."/>
            <person name="Ettema T.J."/>
        </authorList>
    </citation>
    <scope>NUCLEOTIDE SEQUENCE</scope>
</reference>
<evidence type="ECO:0000259" key="4">
    <source>
        <dbReference type="SMART" id="SM00226"/>
    </source>
</evidence>
<dbReference type="EMBL" id="LAZR01047506">
    <property type="protein sequence ID" value="KKK94065.1"/>
    <property type="molecule type" value="Genomic_DNA"/>
</dbReference>
<proteinExistence type="inferred from homology"/>
<dbReference type="AlphaFoldDB" id="A0A0F9A792"/>
<evidence type="ECO:0000256" key="2">
    <source>
        <dbReference type="ARBA" id="ARBA00022801"/>
    </source>
</evidence>
<dbReference type="Gene3D" id="3.40.50.2300">
    <property type="match status" value="1"/>
</dbReference>
<dbReference type="InterPro" id="IPR050438">
    <property type="entry name" value="LMW_PTPase"/>
</dbReference>
<comment type="similarity">
    <text evidence="1">Belongs to the low molecular weight phosphotyrosine protein phosphatase family.</text>
</comment>
<dbReference type="GO" id="GO:0004725">
    <property type="term" value="F:protein tyrosine phosphatase activity"/>
    <property type="evidence" value="ECO:0007669"/>
    <property type="project" value="InterPro"/>
</dbReference>
<evidence type="ECO:0000256" key="3">
    <source>
        <dbReference type="ARBA" id="ARBA00022912"/>
    </source>
</evidence>
<dbReference type="PRINTS" id="PR00719">
    <property type="entry name" value="LMWPTPASE"/>
</dbReference>
<sequence>LDAGPCKYKKSSTVVEIGKKGLEILRPGVYSQRNLETMSQVQFLFVCTGNTCRSPMAEGIFRKYLAEKLGCELDHLDKMGYKIMSAGVMGTSGYPASAEAIVVCAAKGIDIKAHKSRALSKQLVEESDFIFAMCRMHQERITALGLEAADKCVLLAENNDIADPIGQPQQFYNDCAGLIEESVKKRIGELVI</sequence>
<keyword evidence="3" id="KW-0904">Protein phosphatase</keyword>
<dbReference type="InterPro" id="IPR036196">
    <property type="entry name" value="Ptyr_pPase_sf"/>
</dbReference>
<accession>A0A0F9A792</accession>
<dbReference type="Pfam" id="PF01451">
    <property type="entry name" value="LMWPc"/>
    <property type="match status" value="1"/>
</dbReference>